<feature type="compositionally biased region" description="Acidic residues" evidence="1">
    <location>
        <begin position="380"/>
        <end position="390"/>
    </location>
</feature>
<feature type="compositionally biased region" description="Low complexity" evidence="1">
    <location>
        <begin position="509"/>
        <end position="519"/>
    </location>
</feature>
<protein>
    <submittedName>
        <fullName evidence="2">Uncharacterized protein</fullName>
    </submittedName>
</protein>
<feature type="compositionally biased region" description="Polar residues" evidence="1">
    <location>
        <begin position="225"/>
        <end position="237"/>
    </location>
</feature>
<feature type="region of interest" description="Disordered" evidence="1">
    <location>
        <begin position="278"/>
        <end position="300"/>
    </location>
</feature>
<feature type="region of interest" description="Disordered" evidence="1">
    <location>
        <begin position="503"/>
        <end position="524"/>
    </location>
</feature>
<feature type="compositionally biased region" description="Pro residues" evidence="1">
    <location>
        <begin position="65"/>
        <end position="80"/>
    </location>
</feature>
<accession>J5Q9A3</accession>
<dbReference type="AlphaFoldDB" id="J5Q9A3"/>
<feature type="compositionally biased region" description="Low complexity" evidence="1">
    <location>
        <begin position="165"/>
        <end position="177"/>
    </location>
</feature>
<dbReference type="RefSeq" id="XP_014177576.1">
    <property type="nucleotide sequence ID" value="XM_014322101.1"/>
</dbReference>
<dbReference type="KEGG" id="tasa:A1Q1_05369"/>
<gene>
    <name evidence="2" type="ORF">A1Q1_05369</name>
</gene>
<feature type="compositionally biased region" description="Basic and acidic residues" evidence="1">
    <location>
        <begin position="104"/>
        <end position="115"/>
    </location>
</feature>
<organism evidence="2 3">
    <name type="scientific">Trichosporon asahii var. asahii (strain ATCC 90039 / CBS 2479 / JCM 2466 / KCTC 7840 / NBRC 103889/ NCYC 2677 / UAMH 7654)</name>
    <name type="common">Yeast</name>
    <dbReference type="NCBI Taxonomy" id="1186058"/>
    <lineage>
        <taxon>Eukaryota</taxon>
        <taxon>Fungi</taxon>
        <taxon>Dikarya</taxon>
        <taxon>Basidiomycota</taxon>
        <taxon>Agaricomycotina</taxon>
        <taxon>Tremellomycetes</taxon>
        <taxon>Trichosporonales</taxon>
        <taxon>Trichosporonaceae</taxon>
        <taxon>Trichosporon</taxon>
    </lineage>
</organism>
<evidence type="ECO:0000256" key="1">
    <source>
        <dbReference type="SAM" id="MobiDB-lite"/>
    </source>
</evidence>
<dbReference type="HOGENOM" id="CLU_556895_0_0_1"/>
<dbReference type="GeneID" id="25988881"/>
<sequence>MPALTTQQPVKVHAKVKVSTTSGPYPGKLPVRTRTPEPAPRPRSVVRDILSKPEREPTMAELYPGPKPPQRTRDPVPPSQLNPKKVLKSQTEPDMKKLYPGPKLPERTRPPEPPRKRGSSVKSERQPSMRELYPGPKLPERTRDPVPPPPSSRGSVKKVMSILGRSSRNSSTTSVSTKQGQGKARTRHGSDVWDDKANGYSNGYANGYTNGYADDNTVNGHADGSTVNGHASENTANGHAKPEMQDRQVMTDAYLLTPIESGGLGGLGLDLFVHERDSRELREPPQLQQGREEQPSKLSAVGAQSVAGALSHLSLSAVRAPSLKRVPETSPVSTVSPLPARRSSLIAPLSPIMPKPAEDITVTLWTRDGAASPASVPCETDSESEPDEEPAVTIFPRGSSRLSRAPSVVISEHNYDFAAREPSVSARSRFSTASGYSTAMSGYSTALTGYSTAYEDLPSPGSADSGGYGNYNLYGAMPVTTSYNQFAPPRSAVNYTAAGRQRPNSWHVSSTPSPSFPSSPVQPAHLVPAVPERDAKFLQPPDQYFVDDVQPVGPRPSVELDIKPGFRVEFDEARRGRPF</sequence>
<feature type="region of interest" description="Disordered" evidence="1">
    <location>
        <begin position="371"/>
        <end position="393"/>
    </location>
</feature>
<feature type="compositionally biased region" description="Basic and acidic residues" evidence="1">
    <location>
        <begin position="45"/>
        <end position="58"/>
    </location>
</feature>
<evidence type="ECO:0000313" key="3">
    <source>
        <dbReference type="Proteomes" id="UP000002748"/>
    </source>
</evidence>
<evidence type="ECO:0000313" key="2">
    <source>
        <dbReference type="EMBL" id="EJT46158.1"/>
    </source>
</evidence>
<reference evidence="2 3" key="1">
    <citation type="journal article" date="2012" name="Eukaryot. Cell">
        <title>Draft genome sequence of CBS 2479, the standard type strain of Trichosporon asahii.</title>
        <authorList>
            <person name="Yang R.Y."/>
            <person name="Li H.T."/>
            <person name="Zhu H."/>
            <person name="Zhou G.P."/>
            <person name="Wang M."/>
            <person name="Wang L."/>
        </authorList>
    </citation>
    <scope>NUCLEOTIDE SEQUENCE [LARGE SCALE GENOMIC DNA]</scope>
    <source>
        <strain evidence="3">ATCC 90039 / CBS 2479 / JCM 2466 / KCTC 7840 / NCYC 2677 / UAMH 7654</strain>
    </source>
</reference>
<dbReference type="Proteomes" id="UP000002748">
    <property type="component" value="Unassembled WGS sequence"/>
</dbReference>
<feature type="region of interest" description="Disordered" evidence="1">
    <location>
        <begin position="216"/>
        <end position="243"/>
    </location>
</feature>
<proteinExistence type="predicted"/>
<dbReference type="VEuPathDB" id="FungiDB:A1Q1_05369"/>
<name>J5Q9A3_TRIAS</name>
<dbReference type="EMBL" id="ALBS01000304">
    <property type="protein sequence ID" value="EJT46158.1"/>
    <property type="molecule type" value="Genomic_DNA"/>
</dbReference>
<feature type="region of interest" description="Disordered" evidence="1">
    <location>
        <begin position="1"/>
        <end position="195"/>
    </location>
</feature>
<comment type="caution">
    <text evidence="2">The sequence shown here is derived from an EMBL/GenBank/DDBJ whole genome shotgun (WGS) entry which is preliminary data.</text>
</comment>